<dbReference type="SUPFAM" id="SSF51569">
    <property type="entry name" value="Aldolase"/>
    <property type="match status" value="1"/>
</dbReference>
<dbReference type="InterPro" id="IPR013785">
    <property type="entry name" value="Aldolase_TIM"/>
</dbReference>
<dbReference type="RefSeq" id="WP_193496304.1">
    <property type="nucleotide sequence ID" value="NZ_CP063169.1"/>
</dbReference>
<dbReference type="Proteomes" id="UP000593758">
    <property type="component" value="Chromosome"/>
</dbReference>
<protein>
    <submittedName>
        <fullName evidence="3">Dihydrodipicolinate synthase family protein</fullName>
    </submittedName>
</protein>
<gene>
    <name evidence="3" type="ORF">IM660_13735</name>
</gene>
<sequence length="294" mass="30918">MIEPAPLTPTACLAAVLTPTAADGSIDREVARDYFASVVEDGVDGLAVAVHTGRGDRLGIEARSELISCARDVSGQVVTAVWPGDDPAWPHEAARAGATALLIAPEHTLDPGNEVRRLDEIAQSSGLPLIGFDLYLHPYDDSTRAAVLAHPAVRAFKPARMHDAIACQSGIRAAQRQGVPVLTGEDRMFVPSLLWGATGALVGLGAAATSVTVRALRAFRTGEGLVGTSRALDALAEATFCDPFDGYVQRMAWIAAAEGRIPAEFAHDLSRPDELSDSERDQVVHVAACAVRGV</sequence>
<keyword evidence="4" id="KW-1185">Reference proteome</keyword>
<evidence type="ECO:0000313" key="4">
    <source>
        <dbReference type="Proteomes" id="UP000593758"/>
    </source>
</evidence>
<dbReference type="AlphaFoldDB" id="A0A7M1SSF6"/>
<dbReference type="SMART" id="SM01130">
    <property type="entry name" value="DHDPS"/>
    <property type="match status" value="1"/>
</dbReference>
<accession>A0A7M1SSF6</accession>
<name>A0A7M1SSF6_9MICO</name>
<evidence type="ECO:0000256" key="2">
    <source>
        <dbReference type="ARBA" id="ARBA00023239"/>
    </source>
</evidence>
<dbReference type="PANTHER" id="PTHR12128:SF66">
    <property type="entry name" value="4-HYDROXY-2-OXOGLUTARATE ALDOLASE, MITOCHONDRIAL"/>
    <property type="match status" value="1"/>
</dbReference>
<evidence type="ECO:0000256" key="1">
    <source>
        <dbReference type="ARBA" id="ARBA00007592"/>
    </source>
</evidence>
<dbReference type="InterPro" id="IPR002220">
    <property type="entry name" value="DapA-like"/>
</dbReference>
<comment type="similarity">
    <text evidence="1">Belongs to the DapA family.</text>
</comment>
<dbReference type="CDD" id="cd00408">
    <property type="entry name" value="DHDPS-like"/>
    <property type="match status" value="1"/>
</dbReference>
<dbReference type="Gene3D" id="3.20.20.70">
    <property type="entry name" value="Aldolase class I"/>
    <property type="match status" value="1"/>
</dbReference>
<dbReference type="EMBL" id="CP063169">
    <property type="protein sequence ID" value="QOR69722.1"/>
    <property type="molecule type" value="Genomic_DNA"/>
</dbReference>
<dbReference type="GO" id="GO:0008840">
    <property type="term" value="F:4-hydroxy-tetrahydrodipicolinate synthase activity"/>
    <property type="evidence" value="ECO:0007669"/>
    <property type="project" value="TreeGrafter"/>
</dbReference>
<dbReference type="KEGG" id="halt:IM660_13735"/>
<dbReference type="Pfam" id="PF00701">
    <property type="entry name" value="DHDPS"/>
    <property type="match status" value="1"/>
</dbReference>
<reference evidence="3 4" key="1">
    <citation type="submission" date="2020-10" db="EMBL/GenBank/DDBJ databases">
        <title>Haloactinobacterium sp. RN3S43, a bacterium isolated from saline soil.</title>
        <authorList>
            <person name="Sun J.-Q."/>
        </authorList>
    </citation>
    <scope>NUCLEOTIDE SEQUENCE [LARGE SCALE GENOMIC DNA]</scope>
    <source>
        <strain evidence="3 4">RN3S43</strain>
    </source>
</reference>
<evidence type="ECO:0000313" key="3">
    <source>
        <dbReference type="EMBL" id="QOR69722.1"/>
    </source>
</evidence>
<proteinExistence type="inferred from homology"/>
<keyword evidence="2" id="KW-0456">Lyase</keyword>
<dbReference type="PANTHER" id="PTHR12128">
    <property type="entry name" value="DIHYDRODIPICOLINATE SYNTHASE"/>
    <property type="match status" value="1"/>
</dbReference>
<organism evidence="3 4">
    <name type="scientific">Ruania alkalisoli</name>
    <dbReference type="NCBI Taxonomy" id="2779775"/>
    <lineage>
        <taxon>Bacteria</taxon>
        <taxon>Bacillati</taxon>
        <taxon>Actinomycetota</taxon>
        <taxon>Actinomycetes</taxon>
        <taxon>Micrococcales</taxon>
        <taxon>Ruaniaceae</taxon>
        <taxon>Ruania</taxon>
    </lineage>
</organism>